<keyword evidence="2" id="KW-0804">Transcription</keyword>
<dbReference type="EMBL" id="QLMC01000003">
    <property type="protein sequence ID" value="RAJ97787.1"/>
    <property type="molecule type" value="Genomic_DNA"/>
</dbReference>
<dbReference type="PROSITE" id="PS01124">
    <property type="entry name" value="HTH_ARAC_FAMILY_2"/>
    <property type="match status" value="1"/>
</dbReference>
<reference evidence="4 5" key="1">
    <citation type="submission" date="2018-06" db="EMBL/GenBank/DDBJ databases">
        <title>Genomic Encyclopedia of Archaeal and Bacterial Type Strains, Phase II (KMG-II): from individual species to whole genera.</title>
        <authorList>
            <person name="Goeker M."/>
        </authorList>
    </citation>
    <scope>NUCLEOTIDE SEQUENCE [LARGE SCALE GENOMIC DNA]</scope>
    <source>
        <strain evidence="4 5">DSM 21851</strain>
    </source>
</reference>
<dbReference type="Proteomes" id="UP000248790">
    <property type="component" value="Unassembled WGS sequence"/>
</dbReference>
<dbReference type="InterPro" id="IPR018060">
    <property type="entry name" value="HTH_AraC"/>
</dbReference>
<dbReference type="Pfam" id="PF12833">
    <property type="entry name" value="HTH_18"/>
    <property type="match status" value="1"/>
</dbReference>
<organism evidence="4 5">
    <name type="scientific">Larkinella arboricola</name>
    <dbReference type="NCBI Taxonomy" id="643671"/>
    <lineage>
        <taxon>Bacteria</taxon>
        <taxon>Pseudomonadati</taxon>
        <taxon>Bacteroidota</taxon>
        <taxon>Cytophagia</taxon>
        <taxon>Cytophagales</taxon>
        <taxon>Spirosomataceae</taxon>
        <taxon>Larkinella</taxon>
    </lineage>
</organism>
<dbReference type="GO" id="GO:0003700">
    <property type="term" value="F:DNA-binding transcription factor activity"/>
    <property type="evidence" value="ECO:0007669"/>
    <property type="project" value="InterPro"/>
</dbReference>
<name>A0A327WWV5_LARAB</name>
<dbReference type="SUPFAM" id="SSF46689">
    <property type="entry name" value="Homeodomain-like"/>
    <property type="match status" value="1"/>
</dbReference>
<evidence type="ECO:0000313" key="4">
    <source>
        <dbReference type="EMBL" id="RAJ97787.1"/>
    </source>
</evidence>
<evidence type="ECO:0000313" key="5">
    <source>
        <dbReference type="Proteomes" id="UP000248790"/>
    </source>
</evidence>
<proteinExistence type="predicted"/>
<evidence type="ECO:0000259" key="3">
    <source>
        <dbReference type="PROSITE" id="PS01124"/>
    </source>
</evidence>
<dbReference type="InterPro" id="IPR009057">
    <property type="entry name" value="Homeodomain-like_sf"/>
</dbReference>
<evidence type="ECO:0000256" key="2">
    <source>
        <dbReference type="ARBA" id="ARBA00023163"/>
    </source>
</evidence>
<keyword evidence="1" id="KW-0805">Transcription regulation</keyword>
<protein>
    <submittedName>
        <fullName evidence="4">Helix-turn-helix protein</fullName>
    </submittedName>
</protein>
<sequence length="66" mass="8013">MQQYIASYKTKLIAHWLQYSDKRINGIASEFYFTDESHLNKFFRKQVGHSPREYRERMRQAERVGA</sequence>
<dbReference type="AlphaFoldDB" id="A0A327WWV5"/>
<comment type="caution">
    <text evidence="4">The sequence shown here is derived from an EMBL/GenBank/DDBJ whole genome shotgun (WGS) entry which is preliminary data.</text>
</comment>
<feature type="domain" description="HTH araC/xylS-type" evidence="3">
    <location>
        <begin position="1"/>
        <end position="57"/>
    </location>
</feature>
<dbReference type="Gene3D" id="1.10.10.60">
    <property type="entry name" value="Homeodomain-like"/>
    <property type="match status" value="1"/>
</dbReference>
<accession>A0A327WWV5</accession>
<gene>
    <name evidence="4" type="ORF">LX87_02692</name>
</gene>
<dbReference type="GO" id="GO:0043565">
    <property type="term" value="F:sequence-specific DNA binding"/>
    <property type="evidence" value="ECO:0007669"/>
    <property type="project" value="InterPro"/>
</dbReference>
<keyword evidence="5" id="KW-1185">Reference proteome</keyword>
<evidence type="ECO:0000256" key="1">
    <source>
        <dbReference type="ARBA" id="ARBA00023015"/>
    </source>
</evidence>